<dbReference type="InterPro" id="IPR034118">
    <property type="entry name" value="S-100A6"/>
</dbReference>
<evidence type="ECO:0000256" key="5">
    <source>
        <dbReference type="ARBA" id="ARBA00014225"/>
    </source>
</evidence>
<evidence type="ECO:0000313" key="23">
    <source>
        <dbReference type="EMBL" id="KAG8519961.1"/>
    </source>
</evidence>
<evidence type="ECO:0000256" key="7">
    <source>
        <dbReference type="ARBA" id="ARBA00022525"/>
    </source>
</evidence>
<dbReference type="GO" id="GO:0005509">
    <property type="term" value="F:calcium ion binding"/>
    <property type="evidence" value="ECO:0007669"/>
    <property type="project" value="InterPro"/>
</dbReference>
<comment type="caution">
    <text evidence="23">The sequence shown here is derived from an EMBL/GenBank/DDBJ whole genome shotgun (WGS) entry which is preliminary data.</text>
</comment>
<dbReference type="InterPro" id="IPR018247">
    <property type="entry name" value="EF_Hand_1_Ca_BS"/>
</dbReference>
<evidence type="ECO:0000256" key="2">
    <source>
        <dbReference type="ARBA" id="ARBA00004496"/>
    </source>
</evidence>
<keyword evidence="8" id="KW-0479">Metal-binding</keyword>
<keyword evidence="10" id="KW-0106">Calcium</keyword>
<dbReference type="Proteomes" id="UP000700334">
    <property type="component" value="Unassembled WGS sequence"/>
</dbReference>
<evidence type="ECO:0000256" key="3">
    <source>
        <dbReference type="ARBA" id="ARBA00004613"/>
    </source>
</evidence>
<evidence type="ECO:0000256" key="21">
    <source>
        <dbReference type="SAM" id="MobiDB-lite"/>
    </source>
</evidence>
<keyword evidence="9" id="KW-0677">Repeat</keyword>
<sequence>AGVDSGREWRGEGTQRCEKSCQTRVHLLLAFMLFLLGEGTSPSRRGALLSSQPTSAASSGERPSSEWREPSLRGDEDTVRGWVVGPRNKPPLCRTFHLKTFQHQGMASVRMVRPLEQAVAAIVTTFQEYATRGGDEHKLCQAELKELLQKELPTLTPTEFRECDYNKFMSVLDTNKDCQVDFMEYVRSLACLCTYCHEYFKNCPREPPCSEGKPPSDRVTHVTHETRDARGLPGGRPPYPQRFLFWPGPWQASSNLAQCWEGEEWAKAGQAWAEFNHTTTMTCPLEKALDVMVTTFHKYSGKEGDKFKLNKSELKELLTRELPSFLGKRTDEAAFQKLMSNLDSNKDNEVDFQEYTVFLSCIAMMCNELHTSMETPLEKALTTMVTTFHKYSGREGSKLTLSRKELKELIKNELCLAEKMKESSIDDLMKSLDKNSDQEIDFKEYSVFLTTLLPHPLELGTTLGLEAWKVEGGAGWGVCCVNQEPGWGTGRALGGWAGCSASLDIGSYKGGPLAAEPIRSTAPSAPRCSLAPSAMASPLDQAIGLLVAIFHKYSGKEGDKNTLNKKELKELIQKELTIGAKLQDAEIAKLMDDLDRNKDQVVNFQEYVTFLGALAMIYNDVLKG</sequence>
<evidence type="ECO:0000256" key="12">
    <source>
        <dbReference type="ARBA" id="ARBA00023242"/>
    </source>
</evidence>
<feature type="domain" description="EF-hand" evidence="22">
    <location>
        <begin position="420"/>
        <end position="455"/>
    </location>
</feature>
<evidence type="ECO:0000256" key="10">
    <source>
        <dbReference type="ARBA" id="ARBA00022837"/>
    </source>
</evidence>
<dbReference type="CDD" id="cd00213">
    <property type="entry name" value="S-100"/>
    <property type="match status" value="3"/>
</dbReference>
<evidence type="ECO:0000256" key="20">
    <source>
        <dbReference type="ARBA" id="ARBA00056127"/>
    </source>
</evidence>
<evidence type="ECO:0000256" key="13">
    <source>
        <dbReference type="ARBA" id="ARBA00023809"/>
    </source>
</evidence>
<feature type="non-terminal residue" evidence="23">
    <location>
        <position position="1"/>
    </location>
</feature>
<reference evidence="23" key="1">
    <citation type="journal article" date="2021" name="Evol. Appl.">
        <title>The genome of the Pyrenean desman and the effects of bottlenecks and inbreeding on the genomic landscape of an endangered species.</title>
        <authorList>
            <person name="Escoda L."/>
            <person name="Castresana J."/>
        </authorList>
    </citation>
    <scope>NUCLEOTIDE SEQUENCE</scope>
    <source>
        <strain evidence="23">IBE-C5619</strain>
    </source>
</reference>
<keyword evidence="7" id="KW-0964">Secreted</keyword>
<dbReference type="InterPro" id="IPR034325">
    <property type="entry name" value="S-100_dom"/>
</dbReference>
<dbReference type="GO" id="GO:0048306">
    <property type="term" value="F:calcium-dependent protein binding"/>
    <property type="evidence" value="ECO:0007669"/>
    <property type="project" value="TreeGrafter"/>
</dbReference>
<dbReference type="InterPro" id="IPR011992">
    <property type="entry name" value="EF-hand-dom_pair"/>
</dbReference>
<dbReference type="InterPro" id="IPR002048">
    <property type="entry name" value="EF_hand_dom"/>
</dbReference>
<dbReference type="CDD" id="cd05029">
    <property type="entry name" value="S-100A6"/>
    <property type="match status" value="1"/>
</dbReference>
<feature type="region of interest" description="Disordered" evidence="21">
    <location>
        <begin position="45"/>
        <end position="73"/>
    </location>
</feature>
<comment type="similarity">
    <text evidence="4">Belongs to the S-100 family.</text>
</comment>
<keyword evidence="11" id="KW-0007">Acetylation</keyword>
<dbReference type="Gene3D" id="1.10.238.10">
    <property type="entry name" value="EF-hand"/>
    <property type="match status" value="4"/>
</dbReference>
<keyword evidence="24" id="KW-1185">Reference proteome</keyword>
<evidence type="ECO:0000256" key="17">
    <source>
        <dbReference type="ARBA" id="ARBA00032790"/>
    </source>
</evidence>
<dbReference type="FunFam" id="1.10.238.10:FF:000044">
    <property type="entry name" value="Protein S100"/>
    <property type="match status" value="2"/>
</dbReference>
<comment type="subunit">
    <text evidence="19">Homodimer; head to tail assembly of 2 subunits. Interacts with CACYBP in a calcium-dependent manner. Interacts with ANXA2 and ANXA11 (via N-terminus). Interacts with SUGT1. Interacts with TP53; has higher affinity for TP53 that is phosphorylated on its N-terminal domain, and lower affinity for TP53 that is phosphorylated on its C-terminal domain. Interacts with tropomyosin. Interacts with FKBP4. Interacts with PPP5C (via TPR repeats); the interaction is calcium-dependent and modulates PPP5C activity. Interacts with TPPP; this interaction inhibits TPPP dimerization.</text>
</comment>
<protein>
    <recommendedName>
        <fullName evidence="13">Protein S100-A4</fullName>
    </recommendedName>
    <alternativeName>
        <fullName evidence="16">Calcyclin</fullName>
    </alternativeName>
    <alternativeName>
        <fullName evidence="15">Metastasin</fullName>
    </alternativeName>
    <alternativeName>
        <fullName evidence="5">Protein S100-A6</fullName>
    </alternativeName>
    <alternativeName>
        <fullName evidence="17">S100 calcium-binding protein A4</fullName>
    </alternativeName>
    <alternativeName>
        <fullName evidence="18">S100 calcium-binding protein A6</fullName>
    </alternativeName>
</protein>
<dbReference type="PANTHER" id="PTHR11639">
    <property type="entry name" value="S100 CALCIUM-BINDING PROTEIN"/>
    <property type="match status" value="1"/>
</dbReference>
<dbReference type="PANTHER" id="PTHR11639:SF51">
    <property type="entry name" value="PROTEIN S100-A4"/>
    <property type="match status" value="1"/>
</dbReference>
<comment type="function">
    <text evidence="20">Calcium-binding protein that plays a role in various cellular processes including motility, angiogenesis, cell differentiation, apoptosis, and autophagy. Increases cell motility and invasiveness by interacting with non-muscle myosin heavy chain (NMMHC) IIA/MYH9. Mechanistically, promotes filament depolymerization and increases the amount of soluble myosin-IIA, resulting in the formation of stable protrusions facilitating chemotaxis. Also modulates the pro-apoptotic function of TP53 by binding to its C-terminal transactivation domain within the nucleus and reducing its protein levels. Within the extracellular space, stimulates cytokine production including granulocyte colony-stimulating factor and CCL24 from T-lymphocytes. In addition, stimulates T-lymphocyte chemotaxis by acting as a chemoattractant complex with PGLYRP1 that promotes lymphocyte migration via CCR5 and CXCR3 receptors.</text>
</comment>
<comment type="function">
    <text evidence="14">May function as calcium sensor and modulator, contributing to cellular calcium signaling. May function by interacting with other proteins, such as TPR-containing proteins, and indirectly play a role in many physiological processes such as the reorganization of the actin cytoskeleton and in cell motility. Binds 2 calcium ions. Calcium binding is cooperative.</text>
</comment>
<evidence type="ECO:0000313" key="24">
    <source>
        <dbReference type="Proteomes" id="UP000700334"/>
    </source>
</evidence>
<evidence type="ECO:0000256" key="15">
    <source>
        <dbReference type="ARBA" id="ARBA00031687"/>
    </source>
</evidence>
<evidence type="ECO:0000256" key="9">
    <source>
        <dbReference type="ARBA" id="ARBA00022737"/>
    </source>
</evidence>
<dbReference type="PROSITE" id="PS00018">
    <property type="entry name" value="EF_HAND_1"/>
    <property type="match status" value="3"/>
</dbReference>
<dbReference type="InterPro" id="IPR013787">
    <property type="entry name" value="S100_Ca-bd_sub"/>
</dbReference>
<gene>
    <name evidence="23" type="ORF">J0S82_016768</name>
</gene>
<dbReference type="Pfam" id="PF01023">
    <property type="entry name" value="S_100"/>
    <property type="match status" value="4"/>
</dbReference>
<dbReference type="SUPFAM" id="SSF47473">
    <property type="entry name" value="EF-hand"/>
    <property type="match status" value="4"/>
</dbReference>
<organism evidence="23 24">
    <name type="scientific">Galemys pyrenaicus</name>
    <name type="common">Iberian desman</name>
    <name type="synonym">Pyrenean desman</name>
    <dbReference type="NCBI Taxonomy" id="202257"/>
    <lineage>
        <taxon>Eukaryota</taxon>
        <taxon>Metazoa</taxon>
        <taxon>Chordata</taxon>
        <taxon>Craniata</taxon>
        <taxon>Vertebrata</taxon>
        <taxon>Euteleostomi</taxon>
        <taxon>Mammalia</taxon>
        <taxon>Eutheria</taxon>
        <taxon>Laurasiatheria</taxon>
        <taxon>Eulipotyphla</taxon>
        <taxon>Talpidae</taxon>
        <taxon>Galemys</taxon>
    </lineage>
</organism>
<proteinExistence type="inferred from homology"/>
<evidence type="ECO:0000256" key="19">
    <source>
        <dbReference type="ARBA" id="ARBA00046837"/>
    </source>
</evidence>
<evidence type="ECO:0000256" key="18">
    <source>
        <dbReference type="ARBA" id="ARBA00032794"/>
    </source>
</evidence>
<dbReference type="OrthoDB" id="8881129at2759"/>
<evidence type="ECO:0000256" key="1">
    <source>
        <dbReference type="ARBA" id="ARBA00004123"/>
    </source>
</evidence>
<accession>A0A8J6AIC1</accession>
<evidence type="ECO:0000256" key="14">
    <source>
        <dbReference type="ARBA" id="ARBA00025385"/>
    </source>
</evidence>
<dbReference type="EMBL" id="JAGFMF010011585">
    <property type="protein sequence ID" value="KAG8519961.1"/>
    <property type="molecule type" value="Genomic_DNA"/>
</dbReference>
<keyword evidence="6" id="KW-0963">Cytoplasm</keyword>
<comment type="subcellular location">
    <subcellularLocation>
        <location evidence="2">Cytoplasm</location>
    </subcellularLocation>
    <subcellularLocation>
        <location evidence="1">Nucleus</location>
    </subcellularLocation>
    <subcellularLocation>
        <location evidence="3">Secreted</location>
    </subcellularLocation>
</comment>
<evidence type="ECO:0000256" key="6">
    <source>
        <dbReference type="ARBA" id="ARBA00022490"/>
    </source>
</evidence>
<dbReference type="InterPro" id="IPR001751">
    <property type="entry name" value="S100/CaBP7/8-like_CS"/>
</dbReference>
<dbReference type="AlphaFoldDB" id="A0A8J6AIC1"/>
<feature type="domain" description="EF-hand" evidence="22">
    <location>
        <begin position="330"/>
        <end position="365"/>
    </location>
</feature>
<dbReference type="PROSITE" id="PS00303">
    <property type="entry name" value="S100_CABP"/>
    <property type="match status" value="4"/>
</dbReference>
<feature type="compositionally biased region" description="Basic and acidic residues" evidence="21">
    <location>
        <begin position="63"/>
        <end position="73"/>
    </location>
</feature>
<evidence type="ECO:0000259" key="22">
    <source>
        <dbReference type="PROSITE" id="PS50222"/>
    </source>
</evidence>
<dbReference type="SMART" id="SM00054">
    <property type="entry name" value="EFh"/>
    <property type="match status" value="4"/>
</dbReference>
<evidence type="ECO:0000256" key="4">
    <source>
        <dbReference type="ARBA" id="ARBA00007323"/>
    </source>
</evidence>
<evidence type="ECO:0000256" key="16">
    <source>
        <dbReference type="ARBA" id="ARBA00032106"/>
    </source>
</evidence>
<name>A0A8J6AIC1_GALPY</name>
<evidence type="ECO:0000256" key="11">
    <source>
        <dbReference type="ARBA" id="ARBA00022990"/>
    </source>
</evidence>
<dbReference type="SMART" id="SM01394">
    <property type="entry name" value="S_100"/>
    <property type="match status" value="4"/>
</dbReference>
<feature type="domain" description="EF-hand" evidence="22">
    <location>
        <begin position="582"/>
        <end position="617"/>
    </location>
</feature>
<dbReference type="PROSITE" id="PS50222">
    <property type="entry name" value="EF_HAND_2"/>
    <property type="match status" value="3"/>
</dbReference>
<keyword evidence="12" id="KW-0539">Nucleus</keyword>
<evidence type="ECO:0000256" key="8">
    <source>
        <dbReference type="ARBA" id="ARBA00022723"/>
    </source>
</evidence>
<feature type="compositionally biased region" description="Polar residues" evidence="21">
    <location>
        <begin position="49"/>
        <end position="62"/>
    </location>
</feature>
<dbReference type="GO" id="GO:0046914">
    <property type="term" value="F:transition metal ion binding"/>
    <property type="evidence" value="ECO:0007669"/>
    <property type="project" value="InterPro"/>
</dbReference>